<evidence type="ECO:0000313" key="1">
    <source>
        <dbReference type="EMBL" id="SDF01270.1"/>
    </source>
</evidence>
<dbReference type="AlphaFoldDB" id="A0A1G7HLC3"/>
<reference evidence="2" key="1">
    <citation type="submission" date="2016-10" db="EMBL/GenBank/DDBJ databases">
        <authorList>
            <person name="Varghese N."/>
            <person name="Submissions S."/>
        </authorList>
    </citation>
    <scope>NUCLEOTIDE SEQUENCE [LARGE SCALE GENOMIC DNA]</scope>
    <source>
        <strain evidence="2">DSM 24729</strain>
    </source>
</reference>
<proteinExistence type="predicted"/>
<protein>
    <submittedName>
        <fullName evidence="1">Uncharacterized protein</fullName>
    </submittedName>
</protein>
<organism evidence="1 2">
    <name type="scientific">Cellulophaga baltica</name>
    <dbReference type="NCBI Taxonomy" id="76594"/>
    <lineage>
        <taxon>Bacteria</taxon>
        <taxon>Pseudomonadati</taxon>
        <taxon>Bacteroidota</taxon>
        <taxon>Flavobacteriia</taxon>
        <taxon>Flavobacteriales</taxon>
        <taxon>Flavobacteriaceae</taxon>
        <taxon>Cellulophaga</taxon>
    </lineage>
</organism>
<dbReference type="Proteomes" id="UP000182114">
    <property type="component" value="Unassembled WGS sequence"/>
</dbReference>
<name>A0A1G7HLC3_9FLAO</name>
<dbReference type="EMBL" id="FNBD01000006">
    <property type="protein sequence ID" value="SDF01270.1"/>
    <property type="molecule type" value="Genomic_DNA"/>
</dbReference>
<keyword evidence="2" id="KW-1185">Reference proteome</keyword>
<dbReference type="RefSeq" id="WP_074538489.1">
    <property type="nucleotide sequence ID" value="NZ_FNBD01000006.1"/>
</dbReference>
<gene>
    <name evidence="1" type="ORF">SAMN04487992_106148</name>
</gene>
<evidence type="ECO:0000313" key="2">
    <source>
        <dbReference type="Proteomes" id="UP000182114"/>
    </source>
</evidence>
<sequence>MSTIVDLKLRHDIKRSIRKSKSATKISMAQIKGDNKVSQELISKKFGSTLKRKLKQSYESSNLKKAFNNYIDLDVLEFEFPILINGAVSSDEERADASYWSPYLLAATARETGYIPSKFHYIDGDQGMWASTREKAGKKKGKLDAPNVWKKMKNSRNDKNEITEQLQVISHSRGSAFGVAYMESLSNEIKSLAAKEGLSFAYDENHIIEYSVNLGPHQSNSITYPKNLTRNINISHYKDYLSGDDAKGNVINIHSNALDDSGDKILEHGNDTYTIELEGVLKILENSHKSKTDQIINYYKYLDTKNYGKSKIKSGSSHLLKS</sequence>
<accession>A0A1G7HLC3</accession>